<comment type="caution">
    <text evidence="2">The sequence shown here is derived from an EMBL/GenBank/DDBJ whole genome shotgun (WGS) entry which is preliminary data.</text>
</comment>
<gene>
    <name evidence="2" type="ORF">LTR97_008493</name>
</gene>
<accession>A0AAN7ZZ62</accession>
<dbReference type="Proteomes" id="UP001310594">
    <property type="component" value="Unassembled WGS sequence"/>
</dbReference>
<sequence>MFDFIIIAAPPLARNSLCDVPIRLRTSITCFKVLGIRQMDCTGSDFRRRSAQPRGPARALAREFTIRFHLPSLYLQERQRAAIESTPPRTLRRRQPFACEPPTTPSKSPLAPLYMPLVYHLHPTPSQDDFGISTPPASPGRTFISPQAKFTSEDMAGTTCDCGHEMFDSRGCCPACRERQQKRHYQLSGRNVSQTPPPSQPNSPRESLDRGRPMSIISESESSRNGSPVAAAINSAFGSQEDDDSTISMFPSHLYRNSRRASTRSPSFVPPRRTTTIRHSDDQLGPVVGQLARTNTPTKGVGSSEYSPMAAGFARINRAEVRSVGVVDERRMSQRGSMELAARMFDGPA</sequence>
<name>A0AAN7ZZ62_9PEZI</name>
<reference evidence="2" key="1">
    <citation type="submission" date="2023-08" db="EMBL/GenBank/DDBJ databases">
        <title>Black Yeasts Isolated from many extreme environments.</title>
        <authorList>
            <person name="Coleine C."/>
            <person name="Stajich J.E."/>
            <person name="Selbmann L."/>
        </authorList>
    </citation>
    <scope>NUCLEOTIDE SEQUENCE</scope>
    <source>
        <strain evidence="2">CCFEE 5810</strain>
    </source>
</reference>
<proteinExistence type="predicted"/>
<feature type="region of interest" description="Disordered" evidence="1">
    <location>
        <begin position="85"/>
        <end position="105"/>
    </location>
</feature>
<protein>
    <submittedName>
        <fullName evidence="2">Uncharacterized protein</fullName>
    </submittedName>
</protein>
<evidence type="ECO:0000313" key="2">
    <source>
        <dbReference type="EMBL" id="KAK5696073.1"/>
    </source>
</evidence>
<feature type="region of interest" description="Disordered" evidence="1">
    <location>
        <begin position="184"/>
        <end position="211"/>
    </location>
</feature>
<evidence type="ECO:0000313" key="3">
    <source>
        <dbReference type="Proteomes" id="UP001310594"/>
    </source>
</evidence>
<feature type="region of interest" description="Disordered" evidence="1">
    <location>
        <begin position="256"/>
        <end position="279"/>
    </location>
</feature>
<dbReference type="EMBL" id="JAVRQU010000013">
    <property type="protein sequence ID" value="KAK5696073.1"/>
    <property type="molecule type" value="Genomic_DNA"/>
</dbReference>
<dbReference type="AlphaFoldDB" id="A0AAN7ZZ62"/>
<organism evidence="2 3">
    <name type="scientific">Elasticomyces elasticus</name>
    <dbReference type="NCBI Taxonomy" id="574655"/>
    <lineage>
        <taxon>Eukaryota</taxon>
        <taxon>Fungi</taxon>
        <taxon>Dikarya</taxon>
        <taxon>Ascomycota</taxon>
        <taxon>Pezizomycotina</taxon>
        <taxon>Dothideomycetes</taxon>
        <taxon>Dothideomycetidae</taxon>
        <taxon>Mycosphaerellales</taxon>
        <taxon>Teratosphaeriaceae</taxon>
        <taxon>Elasticomyces</taxon>
    </lineage>
</organism>
<evidence type="ECO:0000256" key="1">
    <source>
        <dbReference type="SAM" id="MobiDB-lite"/>
    </source>
</evidence>